<name>A0A5N1JA86_9BACT</name>
<keyword evidence="2" id="KW-1133">Transmembrane helix</keyword>
<dbReference type="AlphaFoldDB" id="A0A5N1JA86"/>
<evidence type="ECO:0000256" key="1">
    <source>
        <dbReference type="SAM" id="MobiDB-lite"/>
    </source>
</evidence>
<feature type="region of interest" description="Disordered" evidence="1">
    <location>
        <begin position="1"/>
        <end position="34"/>
    </location>
</feature>
<sequence length="150" mass="15858">MPLDSPSTAKATSPPAAAVPAGSTTSGNLTPPLNRTRTRIDGLMKGKKFQSLAILLIGLAIVTTYSLFRQKSQYELQTTQAPTGWGYQVMLNGKTVIDQPTVPGLPGQRGFASEALARKVGECVVSKLRQGQFPPTLTPPELSQLGIAVP</sequence>
<keyword evidence="4" id="KW-1185">Reference proteome</keyword>
<accession>A0A5N1JA86</accession>
<gene>
    <name evidence="3" type="ORF">F0P93_23620</name>
</gene>
<evidence type="ECO:0000313" key="4">
    <source>
        <dbReference type="Proteomes" id="UP000326344"/>
    </source>
</evidence>
<keyword evidence="2" id="KW-0472">Membrane</keyword>
<evidence type="ECO:0000256" key="2">
    <source>
        <dbReference type="SAM" id="Phobius"/>
    </source>
</evidence>
<dbReference type="Proteomes" id="UP000326344">
    <property type="component" value="Unassembled WGS sequence"/>
</dbReference>
<evidence type="ECO:0000313" key="3">
    <source>
        <dbReference type="EMBL" id="KAA9349381.1"/>
    </source>
</evidence>
<dbReference type="InterPro" id="IPR032593">
    <property type="entry name" value="DUF4907"/>
</dbReference>
<reference evidence="3 4" key="1">
    <citation type="submission" date="2019-09" db="EMBL/GenBank/DDBJ databases">
        <title>Genome Sequence of Larkinella sp MA1.</title>
        <authorList>
            <person name="Srinivasan S."/>
        </authorList>
    </citation>
    <scope>NUCLEOTIDE SEQUENCE [LARGE SCALE GENOMIC DNA]</scope>
    <source>
        <strain evidence="3 4">MA1</strain>
    </source>
</reference>
<protein>
    <submittedName>
        <fullName evidence="3">DUF4907 domain-containing protein</fullName>
    </submittedName>
</protein>
<feature type="compositionally biased region" description="Low complexity" evidence="1">
    <location>
        <begin position="1"/>
        <end position="26"/>
    </location>
</feature>
<feature type="transmembrane region" description="Helical" evidence="2">
    <location>
        <begin position="49"/>
        <end position="68"/>
    </location>
</feature>
<proteinExistence type="predicted"/>
<dbReference type="Pfam" id="PF16250">
    <property type="entry name" value="DUF4907"/>
    <property type="match status" value="1"/>
</dbReference>
<dbReference type="EMBL" id="VTWS01000006">
    <property type="protein sequence ID" value="KAA9349381.1"/>
    <property type="molecule type" value="Genomic_DNA"/>
</dbReference>
<comment type="caution">
    <text evidence="3">The sequence shown here is derived from an EMBL/GenBank/DDBJ whole genome shotgun (WGS) entry which is preliminary data.</text>
</comment>
<keyword evidence="2" id="KW-0812">Transmembrane</keyword>
<organism evidence="3 4">
    <name type="scientific">Larkinella humicola</name>
    <dbReference type="NCBI Taxonomy" id="2607654"/>
    <lineage>
        <taxon>Bacteria</taxon>
        <taxon>Pseudomonadati</taxon>
        <taxon>Bacteroidota</taxon>
        <taxon>Cytophagia</taxon>
        <taxon>Cytophagales</taxon>
        <taxon>Spirosomataceae</taxon>
        <taxon>Larkinella</taxon>
    </lineage>
</organism>